<proteinExistence type="inferred from homology"/>
<dbReference type="CDD" id="cd03791">
    <property type="entry name" value="GT5_Glycogen_synthase_DULL1-like"/>
    <property type="match status" value="1"/>
</dbReference>
<evidence type="ECO:0000256" key="7">
    <source>
        <dbReference type="HAMAP-Rule" id="MF_00484"/>
    </source>
</evidence>
<evidence type="ECO:0000313" key="10">
    <source>
        <dbReference type="EMBL" id="MDO7787771.1"/>
    </source>
</evidence>
<dbReference type="Proteomes" id="UP001172911">
    <property type="component" value="Unassembled WGS sequence"/>
</dbReference>
<evidence type="ECO:0000256" key="2">
    <source>
        <dbReference type="ARBA" id="ARBA00002764"/>
    </source>
</evidence>
<dbReference type="SUPFAM" id="SSF53756">
    <property type="entry name" value="UDP-Glycosyltransferase/glycogen phosphorylase"/>
    <property type="match status" value="1"/>
</dbReference>
<feature type="domain" description="Glycosyl transferase family 1" evidence="8">
    <location>
        <begin position="294"/>
        <end position="447"/>
    </location>
</feature>
<dbReference type="InterPro" id="IPR001296">
    <property type="entry name" value="Glyco_trans_1"/>
</dbReference>
<comment type="caution">
    <text evidence="10">The sequence shown here is derived from an EMBL/GenBank/DDBJ whole genome shotgun (WGS) entry which is preliminary data.</text>
</comment>
<evidence type="ECO:0000256" key="6">
    <source>
        <dbReference type="ARBA" id="ARBA00023056"/>
    </source>
</evidence>
<keyword evidence="6 7" id="KW-0320">Glycogen biosynthesis</keyword>
<comment type="similarity">
    <text evidence="3 7">Belongs to the glycosyltransferase 1 family. Bacterial/plant glycogen synthase subfamily.</text>
</comment>
<keyword evidence="4 7" id="KW-0328">Glycosyltransferase</keyword>
<accession>A0AAW7ZEF1</accession>
<evidence type="ECO:0000256" key="3">
    <source>
        <dbReference type="ARBA" id="ARBA00010281"/>
    </source>
</evidence>
<evidence type="ECO:0000259" key="9">
    <source>
        <dbReference type="Pfam" id="PF08323"/>
    </source>
</evidence>
<dbReference type="InterPro" id="IPR011835">
    <property type="entry name" value="GS/SS"/>
</dbReference>
<reference evidence="10" key="1">
    <citation type="journal article" date="2023" name="J. Hazard. Mater.">
        <title>Anaerobic biodegradation of pyrene and benzo[a]pyrene by a new sulfate-reducing Desulforamulus aquiferis strain DSA.</title>
        <authorList>
            <person name="Zhang Z."/>
            <person name="Sun J."/>
            <person name="Gong X."/>
            <person name="Wang C."/>
            <person name="Wang H."/>
        </authorList>
    </citation>
    <scope>NUCLEOTIDE SEQUENCE</scope>
    <source>
        <strain evidence="10">DSA</strain>
    </source>
</reference>
<evidence type="ECO:0000256" key="4">
    <source>
        <dbReference type="ARBA" id="ARBA00022676"/>
    </source>
</evidence>
<evidence type="ECO:0000256" key="5">
    <source>
        <dbReference type="ARBA" id="ARBA00022679"/>
    </source>
</evidence>
<dbReference type="NCBIfam" id="TIGR02095">
    <property type="entry name" value="glgA"/>
    <property type="match status" value="1"/>
</dbReference>
<dbReference type="PANTHER" id="PTHR45825:SF11">
    <property type="entry name" value="ALPHA AMYLASE DOMAIN-CONTAINING PROTEIN"/>
    <property type="match status" value="1"/>
</dbReference>
<protein>
    <recommendedName>
        <fullName evidence="7">Glycogen synthase</fullName>
        <ecNumber evidence="7">2.4.1.21</ecNumber>
    </recommendedName>
    <alternativeName>
        <fullName evidence="7">Starch [bacterial glycogen] synthase</fullName>
    </alternativeName>
</protein>
<feature type="domain" description="Starch synthase catalytic" evidence="9">
    <location>
        <begin position="2"/>
        <end position="237"/>
    </location>
</feature>
<gene>
    <name evidence="7 10" type="primary">glgA</name>
    <name evidence="10" type="ORF">P6N53_11130</name>
</gene>
<dbReference type="RefSeq" id="WP_304543091.1">
    <property type="nucleotide sequence ID" value="NZ_JARPTC010000016.1"/>
</dbReference>
<feature type="binding site" evidence="7">
    <location>
        <position position="15"/>
    </location>
    <ligand>
        <name>ADP-alpha-D-glucose</name>
        <dbReference type="ChEBI" id="CHEBI:57498"/>
    </ligand>
</feature>
<dbReference type="AlphaFoldDB" id="A0AAW7ZEF1"/>
<name>A0AAW7ZEF1_9FIRM</name>
<dbReference type="NCBIfam" id="NF001898">
    <property type="entry name" value="PRK00654.1-1"/>
    <property type="match status" value="1"/>
</dbReference>
<dbReference type="GO" id="GO:0004373">
    <property type="term" value="F:alpha-1,4-glucan glucosyltransferase (UDP-glucose donor) activity"/>
    <property type="evidence" value="ECO:0007669"/>
    <property type="project" value="InterPro"/>
</dbReference>
<dbReference type="NCBIfam" id="NF001899">
    <property type="entry name" value="PRK00654.1-2"/>
    <property type="match status" value="1"/>
</dbReference>
<dbReference type="HAMAP" id="MF_00484">
    <property type="entry name" value="Glycogen_synth"/>
    <property type="match status" value="1"/>
</dbReference>
<keyword evidence="11" id="KW-1185">Reference proteome</keyword>
<keyword evidence="5 7" id="KW-0808">Transferase</keyword>
<comment type="pathway">
    <text evidence="7">Glycan biosynthesis; glycogen biosynthesis.</text>
</comment>
<dbReference type="Pfam" id="PF08323">
    <property type="entry name" value="Glyco_transf_5"/>
    <property type="match status" value="1"/>
</dbReference>
<dbReference type="GO" id="GO:0005978">
    <property type="term" value="P:glycogen biosynthetic process"/>
    <property type="evidence" value="ECO:0007669"/>
    <property type="project" value="UniProtKB-UniRule"/>
</dbReference>
<evidence type="ECO:0000256" key="1">
    <source>
        <dbReference type="ARBA" id="ARBA00001478"/>
    </source>
</evidence>
<evidence type="ECO:0000313" key="11">
    <source>
        <dbReference type="Proteomes" id="UP001172911"/>
    </source>
</evidence>
<evidence type="ECO:0000259" key="8">
    <source>
        <dbReference type="Pfam" id="PF00534"/>
    </source>
</evidence>
<dbReference type="Pfam" id="PF00534">
    <property type="entry name" value="Glycos_transf_1"/>
    <property type="match status" value="1"/>
</dbReference>
<dbReference type="Gene3D" id="3.40.50.2000">
    <property type="entry name" value="Glycogen Phosphorylase B"/>
    <property type="match status" value="2"/>
</dbReference>
<dbReference type="PANTHER" id="PTHR45825">
    <property type="entry name" value="GRANULE-BOUND STARCH SYNTHASE 1, CHLOROPLASTIC/AMYLOPLASTIC"/>
    <property type="match status" value="1"/>
</dbReference>
<comment type="catalytic activity">
    <reaction evidence="1 7">
        <text>[(1-&gt;4)-alpha-D-glucosyl](n) + ADP-alpha-D-glucose = [(1-&gt;4)-alpha-D-glucosyl](n+1) + ADP + H(+)</text>
        <dbReference type="Rhea" id="RHEA:18189"/>
        <dbReference type="Rhea" id="RHEA-COMP:9584"/>
        <dbReference type="Rhea" id="RHEA-COMP:9587"/>
        <dbReference type="ChEBI" id="CHEBI:15378"/>
        <dbReference type="ChEBI" id="CHEBI:15444"/>
        <dbReference type="ChEBI" id="CHEBI:57498"/>
        <dbReference type="ChEBI" id="CHEBI:456216"/>
        <dbReference type="EC" id="2.4.1.21"/>
    </reaction>
</comment>
<sequence length="474" mass="54752">MNILFAASEGVPFAKTGGLADVIGSLPKELIKIDLDVRVILPKYGSIPRDHIDKMTFIKKMDIPLGDREQYCGLWELNFQGVTYYFIDNDYYFNRSGLYGFWDEAERYAFFCRAVLEAIPHLGFLPSIIHCHDWHTGVISVFLKTHYKENPLYKDIRTVFTIHNLAYQGIFPKGILESLLGLSDDYFTIDRLEYFGQISFLKAGLVFSDSLTTVSQTYGMEIQTPFYGERMDGLLKHRKDDLRGILNGIDYELYNPKTDQYICTNYTWRSWQRKKDNKEKLQRYLCLPVDRDIPMIALVSRLSSQKGLDLVVHVLEELMDLDIQMVVLGTGETRYEELFKGAARRHINKISANIMFEEILAHRVYAASDIFLMPSLFEPCGLSQLIALRYGSLPVVRETGGLKDTISPYNEFSGEGNGFSFTNFNAHDMLNTIRLAIKCYQEKEIWSKLVVRAMLSDFSWYKSAQKYKDLYNNL</sequence>
<comment type="function">
    <text evidence="2 7">Synthesizes alpha-1,4-glucan chains using ADP-glucose.</text>
</comment>
<dbReference type="EMBL" id="JARPTC010000016">
    <property type="protein sequence ID" value="MDO7787771.1"/>
    <property type="molecule type" value="Genomic_DNA"/>
</dbReference>
<organism evidence="10 11">
    <name type="scientific">Desulforamulus aquiferis</name>
    <dbReference type="NCBI Taxonomy" id="1397668"/>
    <lineage>
        <taxon>Bacteria</taxon>
        <taxon>Bacillati</taxon>
        <taxon>Bacillota</taxon>
        <taxon>Clostridia</taxon>
        <taxon>Eubacteriales</taxon>
        <taxon>Peptococcaceae</taxon>
        <taxon>Desulforamulus</taxon>
    </lineage>
</organism>
<reference evidence="10" key="2">
    <citation type="submission" date="2023-03" db="EMBL/GenBank/DDBJ databases">
        <authorList>
            <person name="Zhang Z."/>
        </authorList>
    </citation>
    <scope>NUCLEOTIDE SEQUENCE</scope>
    <source>
        <strain evidence="10">DSA</strain>
    </source>
</reference>
<dbReference type="GO" id="GO:0009011">
    <property type="term" value="F:alpha-1,4-glucan glucosyltransferase (ADP-glucose donor) activity"/>
    <property type="evidence" value="ECO:0007669"/>
    <property type="project" value="UniProtKB-UniRule"/>
</dbReference>
<dbReference type="EC" id="2.4.1.21" evidence="7"/>
<dbReference type="InterPro" id="IPR013534">
    <property type="entry name" value="Starch_synth_cat_dom"/>
</dbReference>